<accession>A0ABQ8FAH0</accession>
<evidence type="ECO:0000256" key="5">
    <source>
        <dbReference type="ARBA" id="ARBA00023054"/>
    </source>
</evidence>
<evidence type="ECO:0000259" key="11">
    <source>
        <dbReference type="Pfam" id="PF17749"/>
    </source>
</evidence>
<evidence type="ECO:0000256" key="6">
    <source>
        <dbReference type="ARBA" id="ARBA00023212"/>
    </source>
</evidence>
<dbReference type="InterPro" id="IPR041476">
    <property type="entry name" value="TRAF3IP1_C"/>
</dbReference>
<feature type="compositionally biased region" description="Polar residues" evidence="9">
    <location>
        <begin position="244"/>
        <end position="271"/>
    </location>
</feature>
<name>A0ABQ8FAH0_9FUNG</name>
<feature type="domain" description="TRAF3-interacting protein 1 N-terminal" evidence="10">
    <location>
        <begin position="28"/>
        <end position="136"/>
    </location>
</feature>
<dbReference type="Gene3D" id="1.10.418.50">
    <property type="entry name" value="Microtubule-binding protein MIP-T3"/>
    <property type="match status" value="1"/>
</dbReference>
<proteinExistence type="inferred from homology"/>
<feature type="region of interest" description="Disordered" evidence="9">
    <location>
        <begin position="157"/>
        <end position="188"/>
    </location>
</feature>
<feature type="region of interest" description="Disordered" evidence="9">
    <location>
        <begin position="220"/>
        <end position="341"/>
    </location>
</feature>
<feature type="region of interest" description="Disordered" evidence="9">
    <location>
        <begin position="196"/>
        <end position="215"/>
    </location>
</feature>
<keyword evidence="13" id="KW-1185">Reference proteome</keyword>
<dbReference type="PANTHER" id="PTHR31363:SF0">
    <property type="entry name" value="TRAF3-INTERACTING PROTEIN 1"/>
    <property type="match status" value="1"/>
</dbReference>
<dbReference type="Proteomes" id="UP001648503">
    <property type="component" value="Unassembled WGS sequence"/>
</dbReference>
<evidence type="ECO:0000256" key="9">
    <source>
        <dbReference type="SAM" id="MobiDB-lite"/>
    </source>
</evidence>
<reference evidence="12 13" key="1">
    <citation type="submission" date="2021-02" db="EMBL/GenBank/DDBJ databases">
        <title>Variation within the Batrachochytrium salamandrivorans European outbreak.</title>
        <authorList>
            <person name="Kelly M."/>
            <person name="Pasmans F."/>
            <person name="Shea T.P."/>
            <person name="Munoz J.F."/>
            <person name="Carranza S."/>
            <person name="Cuomo C.A."/>
            <person name="Martel A."/>
        </authorList>
    </citation>
    <scope>NUCLEOTIDE SEQUENCE [LARGE SCALE GENOMIC DNA]</scope>
    <source>
        <strain evidence="12 13">AMFP18/2</strain>
    </source>
</reference>
<dbReference type="Pfam" id="PF17749">
    <property type="entry name" value="MIP-T3_C"/>
    <property type="match status" value="1"/>
</dbReference>
<evidence type="ECO:0000256" key="8">
    <source>
        <dbReference type="ARBA" id="ARBA00043971"/>
    </source>
</evidence>
<comment type="caution">
    <text evidence="12">The sequence shown here is derived from an EMBL/GenBank/DDBJ whole genome shotgun (WGS) entry which is preliminary data.</text>
</comment>
<feature type="region of interest" description="Disordered" evidence="9">
    <location>
        <begin position="411"/>
        <end position="437"/>
    </location>
</feature>
<keyword evidence="4" id="KW-0970">Cilium biogenesis/degradation</keyword>
<evidence type="ECO:0000256" key="2">
    <source>
        <dbReference type="ARBA" id="ARBA00004430"/>
    </source>
</evidence>
<protein>
    <recommendedName>
        <fullName evidence="14">TRAF3-interacting protein 1 N-terminal domain-containing protein</fullName>
    </recommendedName>
</protein>
<keyword evidence="7" id="KW-0966">Cell projection</keyword>
<comment type="subcellular location">
    <subcellularLocation>
        <location evidence="2">Cytoplasm</location>
        <location evidence="2">Cytoskeleton</location>
        <location evidence="2">Cilium axoneme</location>
    </subcellularLocation>
    <subcellularLocation>
        <location evidence="1">Cytoplasm</location>
        <location evidence="1">Cytoskeleton</location>
        <location evidence="1">Cilium basal body</location>
    </subcellularLocation>
</comment>
<dbReference type="Pfam" id="PF10243">
    <property type="entry name" value="MIP-T3"/>
    <property type="match status" value="1"/>
</dbReference>
<dbReference type="InterPro" id="IPR042576">
    <property type="entry name" value="TRAF3IP1_N_sf"/>
</dbReference>
<evidence type="ECO:0000256" key="1">
    <source>
        <dbReference type="ARBA" id="ARBA00004120"/>
    </source>
</evidence>
<sequence>MDASTAQPQQAAAASSSLGLSTVLDELTKKTIDILGRVLKKPPLTQKLLAKPPFRYLHDIFSELIRTHGFAPSLYTDTEMNSSNIKDKEGKVQYLTKMVDCIGIATGLEIRANPLKIVAGLDPEETNAMLQLIGKMVIKKVDTKNAIARVLAGEHQRAKPLSATPITGPKSAERKPIQDNTPKAPQLVGSKLNETDANVSAPIGNPETSKAKSVAVPNLQPSAVQPDSKSFISQEDVKSKPSDLNRSVHTLPNSSTTIANTAQNDPSSRIQPPSVVLKPDDKKHQTLEKNGSFPDMAVSEVPDKDDGSTTASQLSHVTIKRRERPISARAAPPKQRSTQISSEEIPKETLIIIPDGKHKDDEDDEFVAQAIESLNKGLNLGSTGFEQNKKHALNPDYEILGGLVNKILQTKKDLEGEPGNSDSERTSTTISKDPKGSAVKDIEELRESIQLLCKSTNPLSKTMDYMQEDVDSMNKELEIWRKESQSFKVMRDAEEQLTLESLVPLETQLKSISSSIDEQYEKIATTKEAIIQNDIAIQKILRGITTANK</sequence>
<feature type="domain" description="TRAF3-interacting protein 1 C-terminal" evidence="11">
    <location>
        <begin position="398"/>
        <end position="542"/>
    </location>
</feature>
<evidence type="ECO:0000256" key="7">
    <source>
        <dbReference type="ARBA" id="ARBA00023273"/>
    </source>
</evidence>
<keyword evidence="6" id="KW-0206">Cytoskeleton</keyword>
<evidence type="ECO:0000313" key="13">
    <source>
        <dbReference type="Proteomes" id="UP001648503"/>
    </source>
</evidence>
<evidence type="ECO:0000259" key="10">
    <source>
        <dbReference type="Pfam" id="PF10243"/>
    </source>
</evidence>
<keyword evidence="3" id="KW-0963">Cytoplasm</keyword>
<gene>
    <name evidence="12" type="ORF">BASA50_007300</name>
</gene>
<evidence type="ECO:0008006" key="14">
    <source>
        <dbReference type="Google" id="ProtNLM"/>
    </source>
</evidence>
<dbReference type="InterPro" id="IPR040468">
    <property type="entry name" value="TRAF3IP1_N"/>
</dbReference>
<keyword evidence="5" id="KW-0175">Coiled coil</keyword>
<evidence type="ECO:0000256" key="3">
    <source>
        <dbReference type="ARBA" id="ARBA00022490"/>
    </source>
</evidence>
<evidence type="ECO:0000313" key="12">
    <source>
        <dbReference type="EMBL" id="KAH6593490.1"/>
    </source>
</evidence>
<dbReference type="InterPro" id="IPR018799">
    <property type="entry name" value="TRAF3IP1"/>
</dbReference>
<dbReference type="PANTHER" id="PTHR31363">
    <property type="entry name" value="TRAF3-INTERACTING PROTEIN 1"/>
    <property type="match status" value="1"/>
</dbReference>
<feature type="compositionally biased region" description="Basic and acidic residues" evidence="9">
    <location>
        <begin position="278"/>
        <end position="287"/>
    </location>
</feature>
<dbReference type="EMBL" id="JAFCIX010000354">
    <property type="protein sequence ID" value="KAH6593490.1"/>
    <property type="molecule type" value="Genomic_DNA"/>
</dbReference>
<organism evidence="12 13">
    <name type="scientific">Batrachochytrium salamandrivorans</name>
    <dbReference type="NCBI Taxonomy" id="1357716"/>
    <lineage>
        <taxon>Eukaryota</taxon>
        <taxon>Fungi</taxon>
        <taxon>Fungi incertae sedis</taxon>
        <taxon>Chytridiomycota</taxon>
        <taxon>Chytridiomycota incertae sedis</taxon>
        <taxon>Chytridiomycetes</taxon>
        <taxon>Rhizophydiales</taxon>
        <taxon>Rhizophydiales incertae sedis</taxon>
        <taxon>Batrachochytrium</taxon>
    </lineage>
</organism>
<evidence type="ECO:0000256" key="4">
    <source>
        <dbReference type="ARBA" id="ARBA00022794"/>
    </source>
</evidence>
<comment type="similarity">
    <text evidence="8">Belongs to the TRAF3IP1 family.</text>
</comment>
<feature type="compositionally biased region" description="Polar residues" evidence="9">
    <location>
        <begin position="220"/>
        <end position="233"/>
    </location>
</feature>